<dbReference type="FunFam" id="3.40.50.300:FF:001389">
    <property type="entry name" value="ATP-dependent DNA helicase RecQ"/>
    <property type="match status" value="1"/>
</dbReference>
<dbReference type="NCBIfam" id="TIGR00614">
    <property type="entry name" value="recQ_fam"/>
    <property type="match status" value="1"/>
</dbReference>
<dbReference type="AlphaFoldDB" id="A0A395LZG9"/>
<dbReference type="GO" id="GO:0043138">
    <property type="term" value="F:3'-5' DNA helicase activity"/>
    <property type="evidence" value="ECO:0007669"/>
    <property type="project" value="UniProtKB-EC"/>
</dbReference>
<reference evidence="15 16" key="1">
    <citation type="journal article" date="2011" name="ISME J.">
        <title>Community ecology of hot spring cyanobacterial mats: predominant populations and their functional potential.</title>
        <authorList>
            <person name="Klatt C.G."/>
            <person name="Wood J.M."/>
            <person name="Rusch D.B."/>
            <person name="Bateson M.M."/>
            <person name="Hamamura N."/>
            <person name="Heidelberg J.F."/>
            <person name="Grossman A.R."/>
            <person name="Bhaya D."/>
            <person name="Cohan F.M."/>
            <person name="Kuhl M."/>
            <person name="Bryant D.A."/>
            <person name="Ward D.M."/>
        </authorList>
    </citation>
    <scope>NUCLEOTIDE SEQUENCE [LARGE SCALE GENOMIC DNA]</scope>
    <source>
        <strain evidence="15">OS</strain>
    </source>
</reference>
<evidence type="ECO:0000313" key="16">
    <source>
        <dbReference type="Proteomes" id="UP000266389"/>
    </source>
</evidence>
<evidence type="ECO:0000256" key="8">
    <source>
        <dbReference type="ARBA" id="ARBA00023235"/>
    </source>
</evidence>
<accession>A0A395LZG9</accession>
<evidence type="ECO:0000256" key="3">
    <source>
        <dbReference type="ARBA" id="ARBA00022741"/>
    </source>
</evidence>
<name>A0A395LZG9_9BACT</name>
<keyword evidence="3" id="KW-0547">Nucleotide-binding</keyword>
<dbReference type="InterPro" id="IPR014001">
    <property type="entry name" value="Helicase_ATP-bd"/>
</dbReference>
<comment type="catalytic activity">
    <reaction evidence="9">
        <text>Couples ATP hydrolysis with the unwinding of duplex DNA by translocating in the 3'-5' direction.</text>
        <dbReference type="EC" id="5.6.2.4"/>
    </reaction>
</comment>
<keyword evidence="8" id="KW-0413">Isomerase</keyword>
<dbReference type="PROSITE" id="PS51194">
    <property type="entry name" value="HELICASE_CTER"/>
    <property type="match status" value="1"/>
</dbReference>
<dbReference type="GO" id="GO:0003677">
    <property type="term" value="F:DNA binding"/>
    <property type="evidence" value="ECO:0007669"/>
    <property type="project" value="UniProtKB-KW"/>
</dbReference>
<evidence type="ECO:0000256" key="7">
    <source>
        <dbReference type="ARBA" id="ARBA00023125"/>
    </source>
</evidence>
<evidence type="ECO:0000256" key="9">
    <source>
        <dbReference type="ARBA" id="ARBA00034617"/>
    </source>
</evidence>
<evidence type="ECO:0000259" key="13">
    <source>
        <dbReference type="PROSITE" id="PS51192"/>
    </source>
</evidence>
<dbReference type="InterPro" id="IPR011545">
    <property type="entry name" value="DEAD/DEAH_box_helicase_dom"/>
</dbReference>
<keyword evidence="4" id="KW-0378">Hydrolase</keyword>
<dbReference type="SMART" id="SM00490">
    <property type="entry name" value="HELICc"/>
    <property type="match status" value="1"/>
</dbReference>
<dbReference type="GO" id="GO:0016787">
    <property type="term" value="F:hydrolase activity"/>
    <property type="evidence" value="ECO:0007669"/>
    <property type="project" value="UniProtKB-KW"/>
</dbReference>
<dbReference type="GO" id="GO:0006281">
    <property type="term" value="P:DNA repair"/>
    <property type="evidence" value="ECO:0007669"/>
    <property type="project" value="TreeGrafter"/>
</dbReference>
<dbReference type="Pfam" id="PF00271">
    <property type="entry name" value="Helicase_C"/>
    <property type="match status" value="1"/>
</dbReference>
<keyword evidence="7" id="KW-0238">DNA-binding</keyword>
<dbReference type="GO" id="GO:0006310">
    <property type="term" value="P:DNA recombination"/>
    <property type="evidence" value="ECO:0007669"/>
    <property type="project" value="InterPro"/>
</dbReference>
<evidence type="ECO:0000256" key="2">
    <source>
        <dbReference type="ARBA" id="ARBA00022723"/>
    </source>
</evidence>
<feature type="domain" description="Helicase ATP-binding" evidence="13">
    <location>
        <begin position="55"/>
        <end position="226"/>
    </location>
</feature>
<dbReference type="Pfam" id="PF16124">
    <property type="entry name" value="RecQ_Zn_bind"/>
    <property type="match status" value="1"/>
</dbReference>
<proteinExistence type="inferred from homology"/>
<dbReference type="GO" id="GO:0009378">
    <property type="term" value="F:four-way junction helicase activity"/>
    <property type="evidence" value="ECO:0007669"/>
    <property type="project" value="TreeGrafter"/>
</dbReference>
<dbReference type="InterPro" id="IPR032284">
    <property type="entry name" value="RecQ_Zn-bd"/>
</dbReference>
<dbReference type="PROSITE" id="PS51192">
    <property type="entry name" value="HELICASE_ATP_BIND_1"/>
    <property type="match status" value="1"/>
</dbReference>
<dbReference type="SMART" id="SM00487">
    <property type="entry name" value="DEXDc"/>
    <property type="match status" value="1"/>
</dbReference>
<dbReference type="GO" id="GO:0005737">
    <property type="term" value="C:cytoplasm"/>
    <property type="evidence" value="ECO:0007669"/>
    <property type="project" value="TreeGrafter"/>
</dbReference>
<evidence type="ECO:0000256" key="4">
    <source>
        <dbReference type="ARBA" id="ARBA00022801"/>
    </source>
</evidence>
<comment type="similarity">
    <text evidence="1">Belongs to the helicase family. RecQ subfamily.</text>
</comment>
<dbReference type="SUPFAM" id="SSF52540">
    <property type="entry name" value="P-loop containing nucleoside triphosphate hydrolases"/>
    <property type="match status" value="1"/>
</dbReference>
<sequence>MSNAANAQLKPSSAREKCTVPSSEPMQATLAAKALAILRNVFGYEAFRGGQESVILSLLSGRDTLGVMPTGQGKSLCYQVPALMLPGTTLVISPLIALMKDQVDALKARGVPAAALNSQTSPGAAQKIFLELRQKSLKLLFVAPERLHSPSFIQAAYGAEISLVAVDEAHCISEWGYDFRPSYQKIATGIAQLGLPKRPTMLALTATATEEVLEDIKTYLDLQQPYLYIGGFERPNLSLSVFQLENKRQKLLEILHKVSGAAMVYTMSRQLAEETAKFLIHHGISAAYYHAGMHDAERNRIQEAYFKNHYRVICATSAFGMGINKPDVRVVVHLEPPDTLEAYYQEAGRAGRDGKKAFAVLLFSKSDLERRRYFLENSLLSRADVEIFFRELRALGTHIEIAQEALLEQLYEKYGKQFNRLKVEAILELLERHNLVHNHSGEATSETMKVEVSRSEFNMLLQQATQPAEKRILEQMLRSFGSECFSREVMFSLNAFSEKAGVSASEALQTFRALHERGIIRFASKEWLSLTMLAAHLLPKKLPIDWNLLARRAEVTLKRFRAMERYLHYKLCRRNFILDYFGEARYTEKCGICDNCLGRHQRADSHEERTV</sequence>
<keyword evidence="2" id="KW-0479">Metal-binding</keyword>
<evidence type="ECO:0000256" key="12">
    <source>
        <dbReference type="ARBA" id="ARBA00044550"/>
    </source>
</evidence>
<evidence type="ECO:0000313" key="15">
    <source>
        <dbReference type="EMBL" id="RFM23398.1"/>
    </source>
</evidence>
<organism evidence="15 16">
    <name type="scientific">Candidatus Thermochlorobacter aerophilus</name>
    <dbReference type="NCBI Taxonomy" id="1868324"/>
    <lineage>
        <taxon>Bacteria</taxon>
        <taxon>Pseudomonadati</taxon>
        <taxon>Chlorobiota</taxon>
        <taxon>Chlorobiia</taxon>
        <taxon>Chlorobiales</taxon>
        <taxon>Candidatus Thermochlorobacteriaceae</taxon>
        <taxon>Candidatus Thermochlorobacter</taxon>
    </lineage>
</organism>
<dbReference type="Gene3D" id="3.40.50.300">
    <property type="entry name" value="P-loop containing nucleotide triphosphate hydrolases"/>
    <property type="match status" value="2"/>
</dbReference>
<evidence type="ECO:0000256" key="5">
    <source>
        <dbReference type="ARBA" id="ARBA00022806"/>
    </source>
</evidence>
<evidence type="ECO:0000256" key="6">
    <source>
        <dbReference type="ARBA" id="ARBA00022840"/>
    </source>
</evidence>
<dbReference type="Pfam" id="PF00270">
    <property type="entry name" value="DEAD"/>
    <property type="match status" value="1"/>
</dbReference>
<dbReference type="CDD" id="cd17920">
    <property type="entry name" value="DEXHc_RecQ"/>
    <property type="match status" value="1"/>
</dbReference>
<dbReference type="EMBL" id="PHFL01000065">
    <property type="protein sequence ID" value="RFM23398.1"/>
    <property type="molecule type" value="Genomic_DNA"/>
</dbReference>
<evidence type="ECO:0000259" key="14">
    <source>
        <dbReference type="PROSITE" id="PS51194"/>
    </source>
</evidence>
<comment type="caution">
    <text evidence="15">The sequence shown here is derived from an EMBL/GenBank/DDBJ whole genome shotgun (WGS) entry which is preliminary data.</text>
</comment>
<dbReference type="Proteomes" id="UP000266389">
    <property type="component" value="Unassembled WGS sequence"/>
</dbReference>
<keyword evidence="5 15" id="KW-0347">Helicase</keyword>
<evidence type="ECO:0000256" key="10">
    <source>
        <dbReference type="ARBA" id="ARBA00034808"/>
    </source>
</evidence>
<dbReference type="PANTHER" id="PTHR13710">
    <property type="entry name" value="DNA HELICASE RECQ FAMILY MEMBER"/>
    <property type="match status" value="1"/>
</dbReference>
<protein>
    <recommendedName>
        <fullName evidence="11">ATP-dependent DNA helicase RecQ</fullName>
        <ecNumber evidence="10">5.6.2.4</ecNumber>
    </recommendedName>
    <alternativeName>
        <fullName evidence="12">DNA 3'-5' helicase RecQ</fullName>
    </alternativeName>
</protein>
<feature type="domain" description="Helicase C-terminal" evidence="14">
    <location>
        <begin position="250"/>
        <end position="393"/>
    </location>
</feature>
<dbReference type="GO" id="GO:0043590">
    <property type="term" value="C:bacterial nucleoid"/>
    <property type="evidence" value="ECO:0007669"/>
    <property type="project" value="TreeGrafter"/>
</dbReference>
<dbReference type="InterPro" id="IPR036388">
    <property type="entry name" value="WH-like_DNA-bd_sf"/>
</dbReference>
<dbReference type="Gene3D" id="1.10.10.10">
    <property type="entry name" value="Winged helix-like DNA-binding domain superfamily/Winged helix DNA-binding domain"/>
    <property type="match status" value="1"/>
</dbReference>
<dbReference type="InterPro" id="IPR027417">
    <property type="entry name" value="P-loop_NTPase"/>
</dbReference>
<evidence type="ECO:0000256" key="11">
    <source>
        <dbReference type="ARBA" id="ARBA00044535"/>
    </source>
</evidence>
<dbReference type="GO" id="GO:0046872">
    <property type="term" value="F:metal ion binding"/>
    <property type="evidence" value="ECO:0007669"/>
    <property type="project" value="UniProtKB-KW"/>
</dbReference>
<dbReference type="EC" id="5.6.2.4" evidence="10"/>
<gene>
    <name evidence="15" type="ORF">D0433_10715</name>
</gene>
<evidence type="ECO:0000256" key="1">
    <source>
        <dbReference type="ARBA" id="ARBA00005446"/>
    </source>
</evidence>
<dbReference type="InterPro" id="IPR001650">
    <property type="entry name" value="Helicase_C-like"/>
</dbReference>
<dbReference type="GO" id="GO:0005524">
    <property type="term" value="F:ATP binding"/>
    <property type="evidence" value="ECO:0007669"/>
    <property type="project" value="UniProtKB-KW"/>
</dbReference>
<keyword evidence="6" id="KW-0067">ATP-binding</keyword>
<dbReference type="PANTHER" id="PTHR13710:SF105">
    <property type="entry name" value="ATP-DEPENDENT DNA HELICASE Q1"/>
    <property type="match status" value="1"/>
</dbReference>
<dbReference type="GO" id="GO:0030894">
    <property type="term" value="C:replisome"/>
    <property type="evidence" value="ECO:0007669"/>
    <property type="project" value="TreeGrafter"/>
</dbReference>
<dbReference type="InterPro" id="IPR004589">
    <property type="entry name" value="DNA_helicase_ATP-dep_RecQ"/>
</dbReference>